<feature type="transmembrane region" description="Helical" evidence="7">
    <location>
        <begin position="277"/>
        <end position="296"/>
    </location>
</feature>
<comment type="caution">
    <text evidence="9">The sequence shown here is derived from an EMBL/GenBank/DDBJ whole genome shotgun (WGS) entry which is preliminary data.</text>
</comment>
<proteinExistence type="predicted"/>
<feature type="transmembrane region" description="Helical" evidence="7">
    <location>
        <begin position="70"/>
        <end position="91"/>
    </location>
</feature>
<feature type="transmembrane region" description="Helical" evidence="7">
    <location>
        <begin position="41"/>
        <end position="58"/>
    </location>
</feature>
<evidence type="ECO:0000256" key="2">
    <source>
        <dbReference type="ARBA" id="ARBA00022448"/>
    </source>
</evidence>
<dbReference type="EMBL" id="JNBR01000081">
    <property type="protein sequence ID" value="OQR98666.1"/>
    <property type="molecule type" value="Genomic_DNA"/>
</dbReference>
<dbReference type="OrthoDB" id="999962at2759"/>
<feature type="transmembrane region" description="Helical" evidence="7">
    <location>
        <begin position="252"/>
        <end position="270"/>
    </location>
</feature>
<gene>
    <name evidence="9" type="ORF">ACHHYP_08264</name>
</gene>
<dbReference type="Proteomes" id="UP000243579">
    <property type="component" value="Unassembled WGS sequence"/>
</dbReference>
<evidence type="ECO:0000256" key="8">
    <source>
        <dbReference type="SAM" id="SignalP"/>
    </source>
</evidence>
<keyword evidence="10" id="KW-1185">Reference proteome</keyword>
<keyword evidence="6 7" id="KW-0472">Membrane</keyword>
<dbReference type="GO" id="GO:0005789">
    <property type="term" value="C:endoplasmic reticulum membrane"/>
    <property type="evidence" value="ECO:0007669"/>
    <property type="project" value="TreeGrafter"/>
</dbReference>
<name>A0A1V9ZL23_ACHHY</name>
<feature type="transmembrane region" description="Helical" evidence="7">
    <location>
        <begin position="213"/>
        <end position="232"/>
    </location>
</feature>
<organism evidence="9 10">
    <name type="scientific">Achlya hypogyna</name>
    <name type="common">Oomycete</name>
    <name type="synonym">Protoachlya hypogyna</name>
    <dbReference type="NCBI Taxonomy" id="1202772"/>
    <lineage>
        <taxon>Eukaryota</taxon>
        <taxon>Sar</taxon>
        <taxon>Stramenopiles</taxon>
        <taxon>Oomycota</taxon>
        <taxon>Saprolegniomycetes</taxon>
        <taxon>Saprolegniales</taxon>
        <taxon>Achlyaceae</taxon>
        <taxon>Achlya</taxon>
    </lineage>
</organism>
<evidence type="ECO:0000256" key="7">
    <source>
        <dbReference type="SAM" id="Phobius"/>
    </source>
</evidence>
<evidence type="ECO:0000256" key="1">
    <source>
        <dbReference type="ARBA" id="ARBA00004127"/>
    </source>
</evidence>
<evidence type="ECO:0000256" key="4">
    <source>
        <dbReference type="ARBA" id="ARBA00022692"/>
    </source>
</evidence>
<sequence length="346" mass="37207">MASFAHDAKVLTLVAVVLAACWVQGASLEGMLAIDSKAGTFISFFQFVSVAVTSLPSGPRLMPLHVHVGLATLYFAVSQMNSVALTCGVSFPLLNLFRSSTPAASLVVGYACFHKRYQHHQVVGVALISIGILLTTWMDQPLFGRVTFCSDASGILCSLARVQALVAAVGHWQVGVCLLVAALLLGSFLGHCQNAAMRAYPSEASGHATRESMFYMHVISLPLMLFSERSHVAARWAEWSAGDRVDLAPIQVGPVVVPYMFVLLLVNLVANYLCIRAVYHLAAQVSTVSLQVILTLRKACNLVFSVLYFAHAFTLGQWTGTCVVFVGVLIYSEVLGGGRPCKVKAK</sequence>
<keyword evidence="5 7" id="KW-1133">Transmembrane helix</keyword>
<dbReference type="AlphaFoldDB" id="A0A1V9ZL23"/>
<dbReference type="InterPro" id="IPR013657">
    <property type="entry name" value="SCL35B1-4/HUT1"/>
</dbReference>
<keyword evidence="4 7" id="KW-0812">Transmembrane</keyword>
<reference evidence="9 10" key="1">
    <citation type="journal article" date="2014" name="Genome Biol. Evol.">
        <title>The secreted proteins of Achlya hypogyna and Thraustotheca clavata identify the ancestral oomycete secretome and reveal gene acquisitions by horizontal gene transfer.</title>
        <authorList>
            <person name="Misner I."/>
            <person name="Blouin N."/>
            <person name="Leonard G."/>
            <person name="Richards T.A."/>
            <person name="Lane C.E."/>
        </authorList>
    </citation>
    <scope>NUCLEOTIDE SEQUENCE [LARGE SCALE GENOMIC DNA]</scope>
    <source>
        <strain evidence="9 10">ATCC 48635</strain>
    </source>
</reference>
<keyword evidence="8" id="KW-0732">Signal</keyword>
<evidence type="ECO:0000313" key="9">
    <source>
        <dbReference type="EMBL" id="OQR98666.1"/>
    </source>
</evidence>
<protein>
    <submittedName>
        <fullName evidence="9">UDP-xylose and UDP-N-acetylglucosamine transporter</fullName>
    </submittedName>
</protein>
<evidence type="ECO:0000256" key="5">
    <source>
        <dbReference type="ARBA" id="ARBA00022989"/>
    </source>
</evidence>
<dbReference type="GO" id="GO:0005464">
    <property type="term" value="F:UDP-xylose transmembrane transporter activity"/>
    <property type="evidence" value="ECO:0007669"/>
    <property type="project" value="TreeGrafter"/>
</dbReference>
<accession>A0A1V9ZL23</accession>
<dbReference type="GO" id="GO:0005462">
    <property type="term" value="F:UDP-N-acetylglucosamine transmembrane transporter activity"/>
    <property type="evidence" value="ECO:0007669"/>
    <property type="project" value="TreeGrafter"/>
</dbReference>
<evidence type="ECO:0000313" key="10">
    <source>
        <dbReference type="Proteomes" id="UP000243579"/>
    </source>
</evidence>
<dbReference type="PANTHER" id="PTHR10778">
    <property type="entry name" value="SOLUTE CARRIER FAMILY 35 MEMBER B"/>
    <property type="match status" value="1"/>
</dbReference>
<keyword evidence="2" id="KW-0813">Transport</keyword>
<feature type="chain" id="PRO_5012754494" evidence="8">
    <location>
        <begin position="28"/>
        <end position="346"/>
    </location>
</feature>
<feature type="transmembrane region" description="Helical" evidence="7">
    <location>
        <begin position="308"/>
        <end position="332"/>
    </location>
</feature>
<feature type="transmembrane region" description="Helical" evidence="7">
    <location>
        <begin position="172"/>
        <end position="192"/>
    </location>
</feature>
<feature type="signal peptide" evidence="8">
    <location>
        <begin position="1"/>
        <end position="27"/>
    </location>
</feature>
<keyword evidence="3" id="KW-0762">Sugar transport</keyword>
<feature type="transmembrane region" description="Helical" evidence="7">
    <location>
        <begin position="120"/>
        <end position="138"/>
    </location>
</feature>
<evidence type="ECO:0000256" key="3">
    <source>
        <dbReference type="ARBA" id="ARBA00022597"/>
    </source>
</evidence>
<dbReference type="Pfam" id="PF08449">
    <property type="entry name" value="UAA"/>
    <property type="match status" value="1"/>
</dbReference>
<comment type="subcellular location">
    <subcellularLocation>
        <location evidence="1">Endomembrane system</location>
        <topology evidence="1">Multi-pass membrane protein</topology>
    </subcellularLocation>
</comment>
<dbReference type="PANTHER" id="PTHR10778:SF4">
    <property type="entry name" value="NUCLEOTIDE SUGAR TRANSPORTER SLC35B4"/>
    <property type="match status" value="1"/>
</dbReference>
<dbReference type="GO" id="GO:0000139">
    <property type="term" value="C:Golgi membrane"/>
    <property type="evidence" value="ECO:0007669"/>
    <property type="project" value="TreeGrafter"/>
</dbReference>
<dbReference type="STRING" id="1202772.A0A1V9ZL23"/>
<evidence type="ECO:0000256" key="6">
    <source>
        <dbReference type="ARBA" id="ARBA00023136"/>
    </source>
</evidence>